<name>A0ABT2X7E1_9RHOB</name>
<proteinExistence type="predicted"/>
<reference evidence="1 2" key="1">
    <citation type="submission" date="2022-10" db="EMBL/GenBank/DDBJ databases">
        <title>Defluviimonas sp. nov., isolated from ocean surface sediments.</title>
        <authorList>
            <person name="He W."/>
            <person name="Wang L."/>
            <person name="Zhang D.-F."/>
        </authorList>
    </citation>
    <scope>NUCLEOTIDE SEQUENCE [LARGE SCALE GENOMIC DNA]</scope>
    <source>
        <strain evidence="1 2">WL0024</strain>
    </source>
</reference>
<dbReference type="Gene3D" id="3.40.1730.10">
    <property type="entry name" value="pa0076 domain"/>
    <property type="match status" value="1"/>
</dbReference>
<sequence>MAAGFGAFGKMPAAGDFIRAGTPPGFVAAWDAWLQGGMLDCQQAFGAAWDAAFMSAPIWRFGISGGLAGPQPATGVLMPSVDRVGRRFPLTLVAALPAGADVVAGHFLNEALFGRLEDLALATLDDLGRPALEEALAVLPAPVVASGARLTQGRGQTVTFRYDPNGGFAGTLLDGRFAHPSIWSTEIDGVAHVMVCDGLPRGPDMQALMSLNAAIWTEARPIP</sequence>
<dbReference type="InterPro" id="IPR038225">
    <property type="entry name" value="TagF_sf"/>
</dbReference>
<evidence type="ECO:0000313" key="2">
    <source>
        <dbReference type="Proteomes" id="UP001209535"/>
    </source>
</evidence>
<dbReference type="NCBIfam" id="TIGR03373">
    <property type="entry name" value="VI_minor_4"/>
    <property type="match status" value="1"/>
</dbReference>
<dbReference type="Pfam" id="PF09867">
    <property type="entry name" value="TagF_N"/>
    <property type="match status" value="1"/>
</dbReference>
<accession>A0ABT2X7E1</accession>
<organism evidence="1 2">
    <name type="scientific">Albidovulum salinarum</name>
    <dbReference type="NCBI Taxonomy" id="2984153"/>
    <lineage>
        <taxon>Bacteria</taxon>
        <taxon>Pseudomonadati</taxon>
        <taxon>Pseudomonadota</taxon>
        <taxon>Alphaproteobacteria</taxon>
        <taxon>Rhodobacterales</taxon>
        <taxon>Paracoccaceae</taxon>
        <taxon>Albidovulum</taxon>
    </lineage>
</organism>
<dbReference type="Proteomes" id="UP001209535">
    <property type="component" value="Unassembled WGS sequence"/>
</dbReference>
<dbReference type="InterPro" id="IPR017748">
    <property type="entry name" value="TagF"/>
</dbReference>
<dbReference type="RefSeq" id="WP_263339164.1">
    <property type="nucleotide sequence ID" value="NZ_JAOVQO010000018.1"/>
</dbReference>
<comment type="caution">
    <text evidence="1">The sequence shown here is derived from an EMBL/GenBank/DDBJ whole genome shotgun (WGS) entry which is preliminary data.</text>
</comment>
<dbReference type="PIRSF" id="PIRSF029287">
    <property type="entry name" value="UCP029287"/>
    <property type="match status" value="1"/>
</dbReference>
<evidence type="ECO:0000313" key="1">
    <source>
        <dbReference type="EMBL" id="MCU9849873.1"/>
    </source>
</evidence>
<dbReference type="EMBL" id="JAOVQO010000018">
    <property type="protein sequence ID" value="MCU9849873.1"/>
    <property type="molecule type" value="Genomic_DNA"/>
</dbReference>
<gene>
    <name evidence="1" type="primary">tagF</name>
    <name evidence="1" type="ORF">OEZ60_17885</name>
</gene>
<keyword evidence="2" id="KW-1185">Reference proteome</keyword>
<protein>
    <submittedName>
        <fullName evidence="1">Type VI secretion system-associated protein TagF</fullName>
    </submittedName>
</protein>